<proteinExistence type="predicted"/>
<dbReference type="EMBL" id="CAJVPQ010014829">
    <property type="protein sequence ID" value="CAG8740705.1"/>
    <property type="molecule type" value="Genomic_DNA"/>
</dbReference>
<sequence>MPAKLTFICVIHSVSEKDSLDYVIREAIGIIRREDNESLD</sequence>
<name>A0A9N9IKW9_9GLOM</name>
<protein>
    <submittedName>
        <fullName evidence="1">2996_t:CDS:1</fullName>
    </submittedName>
</protein>
<dbReference type="AlphaFoldDB" id="A0A9N9IKW9"/>
<accession>A0A9N9IKW9</accession>
<reference evidence="1" key="1">
    <citation type="submission" date="2021-06" db="EMBL/GenBank/DDBJ databases">
        <authorList>
            <person name="Kallberg Y."/>
            <person name="Tangrot J."/>
            <person name="Rosling A."/>
        </authorList>
    </citation>
    <scope>NUCLEOTIDE SEQUENCE</scope>
    <source>
        <strain evidence="1">UK204</strain>
    </source>
</reference>
<dbReference type="Proteomes" id="UP000789570">
    <property type="component" value="Unassembled WGS sequence"/>
</dbReference>
<evidence type="ECO:0000313" key="2">
    <source>
        <dbReference type="Proteomes" id="UP000789570"/>
    </source>
</evidence>
<organism evidence="1 2">
    <name type="scientific">Funneliformis caledonium</name>
    <dbReference type="NCBI Taxonomy" id="1117310"/>
    <lineage>
        <taxon>Eukaryota</taxon>
        <taxon>Fungi</taxon>
        <taxon>Fungi incertae sedis</taxon>
        <taxon>Mucoromycota</taxon>
        <taxon>Glomeromycotina</taxon>
        <taxon>Glomeromycetes</taxon>
        <taxon>Glomerales</taxon>
        <taxon>Glomeraceae</taxon>
        <taxon>Funneliformis</taxon>
    </lineage>
</organism>
<feature type="non-terminal residue" evidence="1">
    <location>
        <position position="40"/>
    </location>
</feature>
<evidence type="ECO:0000313" key="1">
    <source>
        <dbReference type="EMBL" id="CAG8740705.1"/>
    </source>
</evidence>
<gene>
    <name evidence="1" type="ORF">FCALED_LOCUS15598</name>
</gene>
<comment type="caution">
    <text evidence="1">The sequence shown here is derived from an EMBL/GenBank/DDBJ whole genome shotgun (WGS) entry which is preliminary data.</text>
</comment>
<keyword evidence="2" id="KW-1185">Reference proteome</keyword>